<dbReference type="Pfam" id="PF13183">
    <property type="entry name" value="Fer4_8"/>
    <property type="match status" value="1"/>
</dbReference>
<name>A0ABS5KTX1_9ACTN</name>
<feature type="domain" description="4Fe-4S ferredoxin-type" evidence="7">
    <location>
        <begin position="56"/>
        <end position="88"/>
    </location>
</feature>
<organism evidence="8 9">
    <name type="scientific">Catenulispora pinistramenti</name>
    <dbReference type="NCBI Taxonomy" id="2705254"/>
    <lineage>
        <taxon>Bacteria</taxon>
        <taxon>Bacillati</taxon>
        <taxon>Actinomycetota</taxon>
        <taxon>Actinomycetes</taxon>
        <taxon>Catenulisporales</taxon>
        <taxon>Catenulisporaceae</taxon>
        <taxon>Catenulispora</taxon>
    </lineage>
</organism>
<dbReference type="PROSITE" id="PS00198">
    <property type="entry name" value="4FE4S_FER_1"/>
    <property type="match status" value="2"/>
</dbReference>
<proteinExistence type="predicted"/>
<dbReference type="PANTHER" id="PTHR32479:SF17">
    <property type="entry name" value="GLYCOLATE OXIDASE IRON-SULFUR SUBUNIT"/>
    <property type="match status" value="1"/>
</dbReference>
<keyword evidence="4 6" id="KW-0408">Iron</keyword>
<keyword evidence="3" id="KW-0677">Repeat</keyword>
<dbReference type="InterPro" id="IPR017896">
    <property type="entry name" value="4Fe4S_Fe-S-bd"/>
</dbReference>
<keyword evidence="9" id="KW-1185">Reference proteome</keyword>
<dbReference type="EC" id="1.1.99.14" evidence="6"/>
<dbReference type="PIRSF" id="PIRSF000139">
    <property type="entry name" value="Glc_ox_4Fe-4S"/>
    <property type="match status" value="1"/>
</dbReference>
<keyword evidence="2 6" id="KW-0479">Metal-binding</keyword>
<evidence type="ECO:0000256" key="1">
    <source>
        <dbReference type="ARBA" id="ARBA00022485"/>
    </source>
</evidence>
<comment type="cofactor">
    <cofactor evidence="6">
        <name>[4Fe-4S] cluster</name>
        <dbReference type="ChEBI" id="CHEBI:49883"/>
    </cofactor>
    <text evidence="6">Binds 2 [4Fe-4S] clusters.</text>
</comment>
<evidence type="ECO:0000259" key="7">
    <source>
        <dbReference type="PROSITE" id="PS51379"/>
    </source>
</evidence>
<evidence type="ECO:0000313" key="8">
    <source>
        <dbReference type="EMBL" id="MBS2549511.1"/>
    </source>
</evidence>
<dbReference type="RefSeq" id="WP_212011070.1">
    <property type="nucleotide sequence ID" value="NZ_JAAFYZ010000074.1"/>
</dbReference>
<dbReference type="InterPro" id="IPR017900">
    <property type="entry name" value="4Fe4S_Fe_S_CS"/>
</dbReference>
<sequence length="440" mass="47357">MGEYGENLDDLTAKCVHCGFCLPACPTYALTGDENDSPRGRIHLMRQVLEGQAELDDAVAEHIDSCLGCLSCVSACPSGVQYDRIIEEFRPEVEEAYAEHRGDRAFRELVFGLFPHPARLRVAAVGAVAYRRTGGAALVRSSGLLRRFPKLAAMEALMPATTLRKAWSSLPASTLPDGEPRRTVAMVAGCVQRVFFGDVNAATARVLRAEGCRVVVPDQGCCGALSLHAGRDQEAKRYARKLIDSFRHPAQLGAVPLSDLDAVVVNVAGCGSTLKQYGELLADDPEYAEPAAEFAAKVRDVSEVLADLDPIAERHPVRARVAYHDACHLAHGQGVRAQPRKLLGDVPGLEVAEPAEAAFCCGSAGVHNLVRPEAAEELGRRKAERIRATNPDLVATGNPGCLLQIQRYLGDATPVVHPIEIIDASIRGLTLNPRRRRAGS</sequence>
<dbReference type="EMBL" id="JAAFYZ010000074">
    <property type="protein sequence ID" value="MBS2549511.1"/>
    <property type="molecule type" value="Genomic_DNA"/>
</dbReference>
<keyword evidence="1 6" id="KW-0004">4Fe-4S</keyword>
<dbReference type="PROSITE" id="PS51379">
    <property type="entry name" value="4FE4S_FER_2"/>
    <property type="match status" value="2"/>
</dbReference>
<dbReference type="InterPro" id="IPR004017">
    <property type="entry name" value="Cys_rich_dom"/>
</dbReference>
<dbReference type="PANTHER" id="PTHR32479">
    <property type="entry name" value="GLYCOLATE OXIDASE IRON-SULFUR SUBUNIT"/>
    <property type="match status" value="1"/>
</dbReference>
<comment type="catalytic activity">
    <reaction evidence="6">
        <text>(R)-lactate + A = pyruvate + AH2</text>
        <dbReference type="Rhea" id="RHEA:15089"/>
        <dbReference type="ChEBI" id="CHEBI:13193"/>
        <dbReference type="ChEBI" id="CHEBI:15361"/>
        <dbReference type="ChEBI" id="CHEBI:16004"/>
        <dbReference type="ChEBI" id="CHEBI:17499"/>
    </reaction>
</comment>
<comment type="caution">
    <text evidence="8">The sequence shown here is derived from an EMBL/GenBank/DDBJ whole genome shotgun (WGS) entry which is preliminary data.</text>
</comment>
<dbReference type="InterPro" id="IPR009051">
    <property type="entry name" value="Helical_ferredxn"/>
</dbReference>
<evidence type="ECO:0000256" key="4">
    <source>
        <dbReference type="ARBA" id="ARBA00023004"/>
    </source>
</evidence>
<dbReference type="Pfam" id="PF02754">
    <property type="entry name" value="CCG"/>
    <property type="match status" value="2"/>
</dbReference>
<gene>
    <name evidence="8" type="ORF">KGQ19_21855</name>
</gene>
<dbReference type="Proteomes" id="UP000730482">
    <property type="component" value="Unassembled WGS sequence"/>
</dbReference>
<comment type="function">
    <text evidence="6">Component of a complex that catalyzes the oxidation of glycolate to glyoxylate.</text>
</comment>
<keyword evidence="6" id="KW-0813">Transport</keyword>
<dbReference type="SUPFAM" id="SSF46548">
    <property type="entry name" value="alpha-helical ferredoxin"/>
    <property type="match status" value="1"/>
</dbReference>
<evidence type="ECO:0000256" key="2">
    <source>
        <dbReference type="ARBA" id="ARBA00022723"/>
    </source>
</evidence>
<reference evidence="8 9" key="1">
    <citation type="submission" date="2020-02" db="EMBL/GenBank/DDBJ databases">
        <title>Acidophilic actinobacteria isolated from forest soil.</title>
        <authorList>
            <person name="Golinska P."/>
        </authorList>
    </citation>
    <scope>NUCLEOTIDE SEQUENCE [LARGE SCALE GENOMIC DNA]</scope>
    <source>
        <strain evidence="8 9">NL8</strain>
    </source>
</reference>
<keyword evidence="6" id="KW-0249">Electron transport</keyword>
<feature type="domain" description="4Fe-4S ferredoxin-type" evidence="7">
    <location>
        <begin position="4"/>
        <end position="35"/>
    </location>
</feature>
<keyword evidence="5 6" id="KW-0411">Iron-sulfur</keyword>
<evidence type="ECO:0000256" key="5">
    <source>
        <dbReference type="ARBA" id="ARBA00023014"/>
    </source>
</evidence>
<evidence type="ECO:0000313" key="9">
    <source>
        <dbReference type="Proteomes" id="UP000730482"/>
    </source>
</evidence>
<evidence type="ECO:0000256" key="3">
    <source>
        <dbReference type="ARBA" id="ARBA00022737"/>
    </source>
</evidence>
<dbReference type="InterPro" id="IPR012257">
    <property type="entry name" value="Glc_ox_4Fe-4S"/>
</dbReference>
<protein>
    <recommendedName>
        <fullName evidence="6">Glycolate oxidase iron-sulfur subunit</fullName>
        <ecNumber evidence="6">1.1.99.14</ecNumber>
    </recommendedName>
</protein>
<evidence type="ECO:0000256" key="6">
    <source>
        <dbReference type="PIRNR" id="PIRNR000139"/>
    </source>
</evidence>
<accession>A0ABS5KTX1</accession>
<comment type="catalytic activity">
    <reaction evidence="6">
        <text>glycolate + A = glyoxylate + AH2</text>
        <dbReference type="Rhea" id="RHEA:21264"/>
        <dbReference type="ChEBI" id="CHEBI:13193"/>
        <dbReference type="ChEBI" id="CHEBI:17499"/>
        <dbReference type="ChEBI" id="CHEBI:29805"/>
        <dbReference type="ChEBI" id="CHEBI:36655"/>
        <dbReference type="EC" id="1.1.99.14"/>
    </reaction>
</comment>
<dbReference type="Gene3D" id="1.10.1060.10">
    <property type="entry name" value="Alpha-helical ferredoxin"/>
    <property type="match status" value="1"/>
</dbReference>